<name>A0ABQ4VHL5_9PAST</name>
<evidence type="ECO:0000313" key="2">
    <source>
        <dbReference type="EMBL" id="GJH43265.1"/>
    </source>
</evidence>
<keyword evidence="3" id="KW-1185">Reference proteome</keyword>
<keyword evidence="1" id="KW-0812">Transmembrane</keyword>
<feature type="transmembrane region" description="Helical" evidence="1">
    <location>
        <begin position="57"/>
        <end position="75"/>
    </location>
</feature>
<keyword evidence="1" id="KW-1133">Transmembrane helix</keyword>
<protein>
    <recommendedName>
        <fullName evidence="4">SMODS and SLOG-associating 2TM effector domain-containing protein</fullName>
    </recommendedName>
</protein>
<reference evidence="2" key="1">
    <citation type="submission" date="2024-05" db="EMBL/GenBank/DDBJ databases">
        <title>Determining zoonotic pasteurella genome.</title>
        <authorList>
            <person name="Maeda T."/>
            <person name="Takahashi T."/>
            <person name="Yoshida H."/>
        </authorList>
    </citation>
    <scope>NUCLEOTIDE SEQUENCE</scope>
    <source>
        <strain evidence="2">PA42</strain>
    </source>
</reference>
<dbReference type="EMBL" id="BPUX01000023">
    <property type="protein sequence ID" value="GJH43265.1"/>
    <property type="molecule type" value="Genomic_DNA"/>
</dbReference>
<proteinExistence type="predicted"/>
<comment type="caution">
    <text evidence="2">The sequence shown here is derived from an EMBL/GenBank/DDBJ whole genome shotgun (WGS) entry which is preliminary data.</text>
</comment>
<evidence type="ECO:0008006" key="4">
    <source>
        <dbReference type="Google" id="ProtNLM"/>
    </source>
</evidence>
<evidence type="ECO:0000256" key="1">
    <source>
        <dbReference type="SAM" id="Phobius"/>
    </source>
</evidence>
<keyword evidence="1" id="KW-0472">Membrane</keyword>
<evidence type="ECO:0000313" key="3">
    <source>
        <dbReference type="Proteomes" id="UP001052140"/>
    </source>
</evidence>
<organism evidence="2 3">
    <name type="scientific">Pasteurella canis</name>
    <dbReference type="NCBI Taxonomy" id="753"/>
    <lineage>
        <taxon>Bacteria</taxon>
        <taxon>Pseudomonadati</taxon>
        <taxon>Pseudomonadota</taxon>
        <taxon>Gammaproteobacteria</taxon>
        <taxon>Pasteurellales</taxon>
        <taxon>Pasteurellaceae</taxon>
        <taxon>Pasteurella</taxon>
    </lineage>
</organism>
<dbReference type="Proteomes" id="UP001052140">
    <property type="component" value="Unassembled WGS sequence"/>
</dbReference>
<sequence>MNVDSKFVLYYSHNLTKIYETFNLRISRVIVLIQILLGSSIAINLTKIFPSINIEHWNFFSGLVIAFVSALNFVYKFDESALLAGQQYKRYGKIISALRLDSTINIDSELKKIESDDVKIVGAFEDIAQKRTQIQLEYDDNIKLSIRQKIIAFISGENF</sequence>
<accession>A0ABQ4VHL5</accession>
<gene>
    <name evidence="2" type="ORF">PA42_14390</name>
</gene>
<feature type="transmembrane region" description="Helical" evidence="1">
    <location>
        <begin position="26"/>
        <end position="45"/>
    </location>
</feature>
<dbReference type="RefSeq" id="WP_226690824.1">
    <property type="nucleotide sequence ID" value="NZ_BPUX01000023.1"/>
</dbReference>